<feature type="compositionally biased region" description="Acidic residues" evidence="1">
    <location>
        <begin position="605"/>
        <end position="616"/>
    </location>
</feature>
<dbReference type="PANTHER" id="PTHR46579">
    <property type="entry name" value="F5/8 TYPE C DOMAIN-CONTAINING PROTEIN-RELATED"/>
    <property type="match status" value="1"/>
</dbReference>
<evidence type="ECO:0000256" key="1">
    <source>
        <dbReference type="SAM" id="MobiDB-lite"/>
    </source>
</evidence>
<accession>A0A0C2XLK6</accession>
<reference evidence="3" key="2">
    <citation type="submission" date="2015-01" db="EMBL/GenBank/DDBJ databases">
        <title>Evolutionary Origins and Diversification of the Mycorrhizal Mutualists.</title>
        <authorList>
            <consortium name="DOE Joint Genome Institute"/>
            <consortium name="Mycorrhizal Genomics Consortium"/>
            <person name="Kohler A."/>
            <person name="Kuo A."/>
            <person name="Nagy L.G."/>
            <person name="Floudas D."/>
            <person name="Copeland A."/>
            <person name="Barry K.W."/>
            <person name="Cichocki N."/>
            <person name="Veneault-Fourrey C."/>
            <person name="LaButti K."/>
            <person name="Lindquist E.A."/>
            <person name="Lipzen A."/>
            <person name="Lundell T."/>
            <person name="Morin E."/>
            <person name="Murat C."/>
            <person name="Riley R."/>
            <person name="Ohm R."/>
            <person name="Sun H."/>
            <person name="Tunlid A."/>
            <person name="Henrissat B."/>
            <person name="Grigoriev I.V."/>
            <person name="Hibbett D.S."/>
            <person name="Martin F."/>
        </authorList>
    </citation>
    <scope>NUCLEOTIDE SEQUENCE [LARGE SCALE GENOMIC DNA]</scope>
    <source>
        <strain evidence="3">MAFF 305830</strain>
    </source>
</reference>
<feature type="region of interest" description="Disordered" evidence="1">
    <location>
        <begin position="594"/>
        <end position="664"/>
    </location>
</feature>
<protein>
    <submittedName>
        <fullName evidence="2">Uncharacterized protein</fullName>
    </submittedName>
</protein>
<name>A0A0C2XLK6_SERVB</name>
<dbReference type="PANTHER" id="PTHR46579:SF1">
    <property type="entry name" value="F5_8 TYPE C DOMAIN-CONTAINING PROTEIN"/>
    <property type="match status" value="1"/>
</dbReference>
<dbReference type="AlphaFoldDB" id="A0A0C2XLK6"/>
<sequence length="1222" mass="138820">MATEVSGRNEANFMAFFRRINDWKPDVALEFASPPTVYSPAYTLSPMLYNANDFEGNGCLLESKRSPQNKVFIDLQSEIFQWFNFFKTNQNMTVKCDQTGRSLTSEKACQMLCELNESLESFKGKCWEAVRLTHVASEISPPGLPNHPITMLVVFIPMFLSVYGGCSRRLVEWASVMIRTLVVALLAIIPRAQDSYGAIITRIEDEVIGLPKSLEGLRQYVNKSSATNGRMVHEYICCTRCWGLYCPKTMLPVAHPTEYHMWKAAIHGYCTFQLTLEGKPCNAWLFKDDAPSQLDKSGSLEARLGTRPFPKQKFCYSSLPGWICDLIKRPGMTDALEIATNDPQGNVIMQSKCIKALRDSKGQPFAIQMPGSLRICFGLFIDWFNANGNTIRGTKHGTGGIYLIILNLPEQIRFNPENMFQLFIPGPMEPTSEQLCNVIRPLINDLIGLFSPGMTIQTQVGGAKCFAMLALVIADLKAAKKIGGYAATNHKWFCALCRQPERSFRHNIDPETWAPALSDVDHRKFMNEWKALRTLKERNIHFSVYGIRYSELERLEYLKFSLAISLEPMHALHNIIQPHIRRVFNLSTKPQMDLNHQDLTSSSAGEDEYLDGETDQETQNSESDGDNESVDLNLDDMGSPNGEEENPSSSAPTPQSRRKRTLADDLARGDTILRRSSLDWASLHILNNMSTSSLQELCLQRRISFLQIVLHNGKPTRAAMVEKLVCWFKNRTSHDIEAVDTSQAVEIIMSPLRLQEKRKQLELIPRDVLYELSVTSGLRQSKQHGERATLWPTNNSMIEHILVESEAAGPSQESGKNMKRFPTIPSQGDTEMQESESKKKLPYFNHLFMKELWEDMKMLHLPENAKRNAAPSTFGLKRHGTLSAAQWYNVCCFNLFVTLSRHWTRDDSSQLEKEWMQNYYHLCSLVRISHIRIVEPGDIVRLRYHTLAYVSGFRRLFPERLLRPSHHYLLHLADQVDWFGAMPGRWAFPLERRNGQVQRLNTNHKQGEIEQSYAKQSIALMELQTWLELARSPTVETFLLKTNHMMGTHLPTNSTNTSPPQHGNMSIPVSLAKYGRLTIESRNALEVSSPLMAPEPEVLKLPYIEVNGQRFRSAIAAHHGTKGTMVEIFDGELSKRAPRRVGLVYEIFIYPTPPLQGSRVLVGIAEIERRTDSNPFRAEPDVGADLFTSEIKPTNYILVDPSSISQVAYYQWDMKTLLVISI</sequence>
<keyword evidence="3" id="KW-1185">Reference proteome</keyword>
<organism evidence="2 3">
    <name type="scientific">Serendipita vermifera MAFF 305830</name>
    <dbReference type="NCBI Taxonomy" id="933852"/>
    <lineage>
        <taxon>Eukaryota</taxon>
        <taxon>Fungi</taxon>
        <taxon>Dikarya</taxon>
        <taxon>Basidiomycota</taxon>
        <taxon>Agaricomycotina</taxon>
        <taxon>Agaricomycetes</taxon>
        <taxon>Sebacinales</taxon>
        <taxon>Serendipitaceae</taxon>
        <taxon>Serendipita</taxon>
    </lineage>
</organism>
<dbReference type="EMBL" id="KN824286">
    <property type="protein sequence ID" value="KIM29892.1"/>
    <property type="molecule type" value="Genomic_DNA"/>
</dbReference>
<reference evidence="2 3" key="1">
    <citation type="submission" date="2014-04" db="EMBL/GenBank/DDBJ databases">
        <authorList>
            <consortium name="DOE Joint Genome Institute"/>
            <person name="Kuo A."/>
            <person name="Zuccaro A."/>
            <person name="Kohler A."/>
            <person name="Nagy L.G."/>
            <person name="Floudas D."/>
            <person name="Copeland A."/>
            <person name="Barry K.W."/>
            <person name="Cichocki N."/>
            <person name="Veneault-Fourrey C."/>
            <person name="LaButti K."/>
            <person name="Lindquist E.A."/>
            <person name="Lipzen A."/>
            <person name="Lundell T."/>
            <person name="Morin E."/>
            <person name="Murat C."/>
            <person name="Sun H."/>
            <person name="Tunlid A."/>
            <person name="Henrissat B."/>
            <person name="Grigoriev I.V."/>
            <person name="Hibbett D.S."/>
            <person name="Martin F."/>
            <person name="Nordberg H.P."/>
            <person name="Cantor M.N."/>
            <person name="Hua S.X."/>
        </authorList>
    </citation>
    <scope>NUCLEOTIDE SEQUENCE [LARGE SCALE GENOMIC DNA]</scope>
    <source>
        <strain evidence="2 3">MAFF 305830</strain>
    </source>
</reference>
<proteinExistence type="predicted"/>
<dbReference type="InterPro" id="IPR004242">
    <property type="entry name" value="Transposase_21"/>
</dbReference>
<feature type="region of interest" description="Disordered" evidence="1">
    <location>
        <begin position="809"/>
        <end position="836"/>
    </location>
</feature>
<dbReference type="OrthoDB" id="3262294at2759"/>
<dbReference type="Pfam" id="PF02992">
    <property type="entry name" value="Transposase_21"/>
    <property type="match status" value="1"/>
</dbReference>
<evidence type="ECO:0000313" key="2">
    <source>
        <dbReference type="EMBL" id="KIM29892.1"/>
    </source>
</evidence>
<dbReference type="Proteomes" id="UP000054097">
    <property type="component" value="Unassembled WGS sequence"/>
</dbReference>
<evidence type="ECO:0000313" key="3">
    <source>
        <dbReference type="Proteomes" id="UP000054097"/>
    </source>
</evidence>
<gene>
    <name evidence="2" type="ORF">M408DRAFT_22359</name>
</gene>
<dbReference type="HOGENOM" id="CLU_007445_0_0_1"/>